<proteinExistence type="inferred from homology"/>
<dbReference type="InterPro" id="IPR016162">
    <property type="entry name" value="Ald_DH_N"/>
</dbReference>
<evidence type="ECO:0000256" key="2">
    <source>
        <dbReference type="ARBA" id="ARBA00023002"/>
    </source>
</evidence>
<dbReference type="Gene3D" id="3.40.605.10">
    <property type="entry name" value="Aldehyde Dehydrogenase, Chain A, domain 1"/>
    <property type="match status" value="1"/>
</dbReference>
<protein>
    <recommendedName>
        <fullName evidence="3">Aldehyde dehydrogenase</fullName>
    </recommendedName>
</protein>
<keyword evidence="9" id="KW-1185">Reference proteome</keyword>
<dbReference type="Pfam" id="PF00171">
    <property type="entry name" value="Aldedh"/>
    <property type="match status" value="1"/>
</dbReference>
<evidence type="ECO:0000256" key="6">
    <source>
        <dbReference type="SAM" id="MobiDB-lite"/>
    </source>
</evidence>
<dbReference type="RefSeq" id="WP_345263900.1">
    <property type="nucleotide sequence ID" value="NZ_BAABIM010000001.1"/>
</dbReference>
<dbReference type="Gene3D" id="3.40.309.10">
    <property type="entry name" value="Aldehyde Dehydrogenase, Chain A, domain 2"/>
    <property type="match status" value="1"/>
</dbReference>
<name>A0ABP8W2U4_9ACTN</name>
<dbReference type="InterPro" id="IPR029510">
    <property type="entry name" value="Ald_DH_CS_GLU"/>
</dbReference>
<dbReference type="Proteomes" id="UP001500621">
    <property type="component" value="Unassembled WGS sequence"/>
</dbReference>
<keyword evidence="2 3" id="KW-0560">Oxidoreductase</keyword>
<comment type="similarity">
    <text evidence="1 3 5">Belongs to the aldehyde dehydrogenase family.</text>
</comment>
<evidence type="ECO:0000259" key="7">
    <source>
        <dbReference type="Pfam" id="PF00171"/>
    </source>
</evidence>
<dbReference type="InterPro" id="IPR015590">
    <property type="entry name" value="Aldehyde_DH_dom"/>
</dbReference>
<evidence type="ECO:0000256" key="4">
    <source>
        <dbReference type="PROSITE-ProRule" id="PRU10007"/>
    </source>
</evidence>
<feature type="domain" description="Aldehyde dehydrogenase" evidence="7">
    <location>
        <begin position="26"/>
        <end position="478"/>
    </location>
</feature>
<reference evidence="9" key="1">
    <citation type="journal article" date="2019" name="Int. J. Syst. Evol. Microbiol.">
        <title>The Global Catalogue of Microorganisms (GCM) 10K type strain sequencing project: providing services to taxonomists for standard genome sequencing and annotation.</title>
        <authorList>
            <consortium name="The Broad Institute Genomics Platform"/>
            <consortium name="The Broad Institute Genome Sequencing Center for Infectious Disease"/>
            <person name="Wu L."/>
            <person name="Ma J."/>
        </authorList>
    </citation>
    <scope>NUCLEOTIDE SEQUENCE [LARGE SCALE GENOMIC DNA]</scope>
    <source>
        <strain evidence="9">JCM 18127</strain>
    </source>
</reference>
<dbReference type="InterPro" id="IPR016161">
    <property type="entry name" value="Ald_DH/histidinol_DH"/>
</dbReference>
<dbReference type="EMBL" id="BAABIM010000001">
    <property type="protein sequence ID" value="GAA4677409.1"/>
    <property type="molecule type" value="Genomic_DNA"/>
</dbReference>
<organism evidence="8 9">
    <name type="scientific">Nocardioides nanhaiensis</name>
    <dbReference type="NCBI Taxonomy" id="1476871"/>
    <lineage>
        <taxon>Bacteria</taxon>
        <taxon>Bacillati</taxon>
        <taxon>Actinomycetota</taxon>
        <taxon>Actinomycetes</taxon>
        <taxon>Propionibacteriales</taxon>
        <taxon>Nocardioidaceae</taxon>
        <taxon>Nocardioides</taxon>
    </lineage>
</organism>
<dbReference type="SUPFAM" id="SSF53720">
    <property type="entry name" value="ALDH-like"/>
    <property type="match status" value="1"/>
</dbReference>
<evidence type="ECO:0000313" key="8">
    <source>
        <dbReference type="EMBL" id="GAA4677409.1"/>
    </source>
</evidence>
<evidence type="ECO:0000256" key="1">
    <source>
        <dbReference type="ARBA" id="ARBA00009986"/>
    </source>
</evidence>
<feature type="region of interest" description="Disordered" evidence="6">
    <location>
        <begin position="1"/>
        <end position="43"/>
    </location>
</feature>
<evidence type="ECO:0000256" key="5">
    <source>
        <dbReference type="RuleBase" id="RU003345"/>
    </source>
</evidence>
<dbReference type="InterPro" id="IPR016163">
    <property type="entry name" value="Ald_DH_C"/>
</dbReference>
<comment type="caution">
    <text evidence="8">The sequence shown here is derived from an EMBL/GenBank/DDBJ whole genome shotgun (WGS) entry which is preliminary data.</text>
</comment>
<dbReference type="PIRSF" id="PIRSF036492">
    <property type="entry name" value="ALDH"/>
    <property type="match status" value="1"/>
</dbReference>
<sequence length="524" mass="55286">MTALPADLSTEPDPGTGAGTTGGPSEQQETFDSLSPITGDVVGTHPVHDEAAVRSAVARAREEAAWWGGLTFERRAELLSTWKSVITRRVAQLADLMHRETGKPHGDALLEAALAIDHLAWAASNAAKTLRRRRMPSGLLMANQAATLEYKPLGVVGVIGPWNYPVFTPMGSIGYALAAGNAVVFKPSEYTPGVGEWLARTFSEAVGRPVLQVVTGLGDTGAALCRAGVDKVAFTGSTATGKRVMAACAETLTPVVIEAGGKDAVIVDVDADLEAAAEAVLWGACANAGQTCTGVERVYVHERVYDRFLGELTAQARLLRADETAGAQLGPITMPKQLDVIRGHITDALGRGGRALVGGADAVGERFVQPTVLVDVPEDSEAVQEETFGPTVTVTKVRDMDEAIARTNGTRYGLGSTVFSKGQGPEIAERIRSGMTAINGVISFAAIPSLPFGGVGDSGFGRIHGADGLKEFTYAKAVARQRFKPVMPLTSFRRTEKHEQQLAAMITMLHGRTPTLPKADKPGR</sequence>
<dbReference type="CDD" id="cd07099">
    <property type="entry name" value="ALDH_DDALDH"/>
    <property type="match status" value="1"/>
</dbReference>
<evidence type="ECO:0000313" key="9">
    <source>
        <dbReference type="Proteomes" id="UP001500621"/>
    </source>
</evidence>
<dbReference type="PROSITE" id="PS00687">
    <property type="entry name" value="ALDEHYDE_DEHYDR_GLU"/>
    <property type="match status" value="1"/>
</dbReference>
<dbReference type="PANTHER" id="PTHR11699">
    <property type="entry name" value="ALDEHYDE DEHYDROGENASE-RELATED"/>
    <property type="match status" value="1"/>
</dbReference>
<feature type="active site" evidence="4">
    <location>
        <position position="258"/>
    </location>
</feature>
<feature type="compositionally biased region" description="Polar residues" evidence="6">
    <location>
        <begin position="24"/>
        <end position="36"/>
    </location>
</feature>
<gene>
    <name evidence="8" type="ORF">GCM10023226_13320</name>
</gene>
<dbReference type="InterPro" id="IPR012394">
    <property type="entry name" value="Aldehyde_DH_NAD(P)"/>
</dbReference>
<accession>A0ABP8W2U4</accession>
<evidence type="ECO:0000256" key="3">
    <source>
        <dbReference type="PIRNR" id="PIRNR036492"/>
    </source>
</evidence>